<proteinExistence type="predicted"/>
<evidence type="ECO:0000313" key="2">
    <source>
        <dbReference type="Proteomes" id="UP000010798"/>
    </source>
</evidence>
<name>L0DDZ9_SINAD</name>
<dbReference type="KEGG" id="saci:Sinac_3342"/>
<dbReference type="EMBL" id="CP003364">
    <property type="protein sequence ID" value="AGA27609.1"/>
    <property type="molecule type" value="Genomic_DNA"/>
</dbReference>
<dbReference type="Proteomes" id="UP000010798">
    <property type="component" value="Chromosome"/>
</dbReference>
<accession>L0DDZ9</accession>
<dbReference type="HOGENOM" id="CLU_3048020_0_0_0"/>
<protein>
    <submittedName>
        <fullName evidence="1">Uncharacterized protein</fullName>
    </submittedName>
</protein>
<gene>
    <name evidence="1" type="ordered locus">Sinac_3342</name>
</gene>
<sequence length="54" mass="6090">MVGDGTDWRFKTSFRRPNLPQVGQGAFLGQHEIGTVRVGGRWVSMACVLQKDWL</sequence>
<evidence type="ECO:0000313" key="1">
    <source>
        <dbReference type="EMBL" id="AGA27609.1"/>
    </source>
</evidence>
<keyword evidence="2" id="KW-1185">Reference proteome</keyword>
<dbReference type="AlphaFoldDB" id="L0DDZ9"/>
<reference evidence="1 2" key="1">
    <citation type="submission" date="2012-02" db="EMBL/GenBank/DDBJ databases">
        <title>Complete sequence of chromosome of Singulisphaera acidiphila DSM 18658.</title>
        <authorList>
            <consortium name="US DOE Joint Genome Institute (JGI-PGF)"/>
            <person name="Lucas S."/>
            <person name="Copeland A."/>
            <person name="Lapidus A."/>
            <person name="Glavina del Rio T."/>
            <person name="Dalin E."/>
            <person name="Tice H."/>
            <person name="Bruce D."/>
            <person name="Goodwin L."/>
            <person name="Pitluck S."/>
            <person name="Peters L."/>
            <person name="Ovchinnikova G."/>
            <person name="Chertkov O."/>
            <person name="Kyrpides N."/>
            <person name="Mavromatis K."/>
            <person name="Ivanova N."/>
            <person name="Brettin T."/>
            <person name="Detter J.C."/>
            <person name="Han C."/>
            <person name="Larimer F."/>
            <person name="Land M."/>
            <person name="Hauser L."/>
            <person name="Markowitz V."/>
            <person name="Cheng J.-F."/>
            <person name="Hugenholtz P."/>
            <person name="Woyke T."/>
            <person name="Wu D."/>
            <person name="Tindall B."/>
            <person name="Pomrenke H."/>
            <person name="Brambilla E."/>
            <person name="Klenk H.-P."/>
            <person name="Eisen J.A."/>
        </authorList>
    </citation>
    <scope>NUCLEOTIDE SEQUENCE [LARGE SCALE GENOMIC DNA]</scope>
    <source>
        <strain evidence="2">ATCC BAA-1392 / DSM 18658 / VKM B-2454 / MOB10</strain>
    </source>
</reference>
<organism evidence="1 2">
    <name type="scientific">Singulisphaera acidiphila (strain ATCC BAA-1392 / DSM 18658 / VKM B-2454 / MOB10)</name>
    <dbReference type="NCBI Taxonomy" id="886293"/>
    <lineage>
        <taxon>Bacteria</taxon>
        <taxon>Pseudomonadati</taxon>
        <taxon>Planctomycetota</taxon>
        <taxon>Planctomycetia</taxon>
        <taxon>Isosphaerales</taxon>
        <taxon>Isosphaeraceae</taxon>
        <taxon>Singulisphaera</taxon>
    </lineage>
</organism>